<dbReference type="SUPFAM" id="SSF53474">
    <property type="entry name" value="alpha/beta-Hydrolases"/>
    <property type="match status" value="1"/>
</dbReference>
<dbReference type="EMBL" id="JAEDAJ010000007">
    <property type="protein sequence ID" value="MBK0332136.1"/>
    <property type="molecule type" value="Genomic_DNA"/>
</dbReference>
<dbReference type="InterPro" id="IPR000073">
    <property type="entry name" value="AB_hydrolase_1"/>
</dbReference>
<keyword evidence="6 8" id="KW-0645">Protease</keyword>
<evidence type="ECO:0000256" key="5">
    <source>
        <dbReference type="ARBA" id="ARBA00022490"/>
    </source>
</evidence>
<keyword evidence="7 8" id="KW-0378">Hydrolase</keyword>
<gene>
    <name evidence="11" type="ORF">I8D64_12095</name>
</gene>
<proteinExistence type="inferred from homology"/>
<feature type="domain" description="AB hydrolase-1" evidence="10">
    <location>
        <begin position="33"/>
        <end position="317"/>
    </location>
</feature>
<evidence type="ECO:0000256" key="3">
    <source>
        <dbReference type="ARBA" id="ARBA00010088"/>
    </source>
</evidence>
<evidence type="ECO:0000256" key="2">
    <source>
        <dbReference type="ARBA" id="ARBA00004496"/>
    </source>
</evidence>
<dbReference type="GO" id="GO:0016787">
    <property type="term" value="F:hydrolase activity"/>
    <property type="evidence" value="ECO:0007669"/>
    <property type="project" value="UniProtKB-KW"/>
</dbReference>
<dbReference type="PANTHER" id="PTHR43722:SF1">
    <property type="entry name" value="PROLINE IMINOPEPTIDASE"/>
    <property type="match status" value="1"/>
</dbReference>
<keyword evidence="5 8" id="KW-0963">Cytoplasm</keyword>
<reference evidence="11 12" key="1">
    <citation type="submission" date="2020-12" db="EMBL/GenBank/DDBJ databases">
        <title>Brachybacterium sp. MASK1Z-5, whole genome shotgun sequence.</title>
        <authorList>
            <person name="Tuo L."/>
        </authorList>
    </citation>
    <scope>NUCLEOTIDE SEQUENCE [LARGE SCALE GENOMIC DNA]</scope>
    <source>
        <strain evidence="11 12">MASK1Z-5</strain>
    </source>
</reference>
<evidence type="ECO:0000259" key="10">
    <source>
        <dbReference type="Pfam" id="PF00561"/>
    </source>
</evidence>
<evidence type="ECO:0000256" key="4">
    <source>
        <dbReference type="ARBA" id="ARBA00022438"/>
    </source>
</evidence>
<evidence type="ECO:0000256" key="8">
    <source>
        <dbReference type="PIRNR" id="PIRNR006431"/>
    </source>
</evidence>
<evidence type="ECO:0000256" key="9">
    <source>
        <dbReference type="SAM" id="MobiDB-lite"/>
    </source>
</evidence>
<dbReference type="Proteomes" id="UP000612352">
    <property type="component" value="Unassembled WGS sequence"/>
</dbReference>
<dbReference type="InterPro" id="IPR005944">
    <property type="entry name" value="Pro_iminopeptidase"/>
</dbReference>
<keyword evidence="12" id="KW-1185">Reference proteome</keyword>
<dbReference type="EC" id="3.4.11.5" evidence="8"/>
<dbReference type="PRINTS" id="PR00793">
    <property type="entry name" value="PROAMNOPTASE"/>
</dbReference>
<evidence type="ECO:0000256" key="7">
    <source>
        <dbReference type="ARBA" id="ARBA00022801"/>
    </source>
</evidence>
<evidence type="ECO:0000256" key="6">
    <source>
        <dbReference type="ARBA" id="ARBA00022670"/>
    </source>
</evidence>
<dbReference type="PANTHER" id="PTHR43722">
    <property type="entry name" value="PROLINE IMINOPEPTIDASE"/>
    <property type="match status" value="1"/>
</dbReference>
<name>A0ABS1BBU3_9MICO</name>
<dbReference type="PIRSF" id="PIRSF006431">
    <property type="entry name" value="Pept_S33"/>
    <property type="match status" value="1"/>
</dbReference>
<organism evidence="11 12">
    <name type="scientific">Brachybacterium halotolerans</name>
    <dbReference type="NCBI Taxonomy" id="2795215"/>
    <lineage>
        <taxon>Bacteria</taxon>
        <taxon>Bacillati</taxon>
        <taxon>Actinomycetota</taxon>
        <taxon>Actinomycetes</taxon>
        <taxon>Micrococcales</taxon>
        <taxon>Dermabacteraceae</taxon>
        <taxon>Brachybacterium</taxon>
    </lineage>
</organism>
<evidence type="ECO:0000256" key="1">
    <source>
        <dbReference type="ARBA" id="ARBA00001585"/>
    </source>
</evidence>
<dbReference type="InterPro" id="IPR029058">
    <property type="entry name" value="AB_hydrolase_fold"/>
</dbReference>
<keyword evidence="4 8" id="KW-0031">Aminopeptidase</keyword>
<comment type="similarity">
    <text evidence="3 8">Belongs to the peptidase S33 family.</text>
</comment>
<protein>
    <recommendedName>
        <fullName evidence="8">Proline iminopeptidase</fullName>
        <shortName evidence="8">PIP</shortName>
        <ecNumber evidence="8">3.4.11.5</ecNumber>
    </recommendedName>
    <alternativeName>
        <fullName evidence="8">Prolyl aminopeptidase</fullName>
    </alternativeName>
</protein>
<evidence type="ECO:0000313" key="12">
    <source>
        <dbReference type="Proteomes" id="UP000612352"/>
    </source>
</evidence>
<comment type="subcellular location">
    <subcellularLocation>
        <location evidence="2 8">Cytoplasm</location>
    </subcellularLocation>
</comment>
<dbReference type="Gene3D" id="3.40.50.1820">
    <property type="entry name" value="alpha/beta hydrolase"/>
    <property type="match status" value="1"/>
</dbReference>
<sequence length="358" mass="38743">MIDGPRESGLLPVADGQSIYWEEWGAPDGVPALYLHGGPGGGLGRSGYRHRFDLERTRVIGLEQRGCGRSLPHASDPEVPLAAHTTQHLIDDIEALREARGVERWILNGVSWGSTLALAYAQSHPERVLGVVLFAVTTTRRREIDWITEGVGAIFPEAWDRFASFAEGAGIGFARGEDRIVEAYARLVNSADAAVRDAASREWALWEDTHVSIGAGAADSPGVRGGAQPNGPRPAVRRDPRWEDDAFRLAFVRLTTHYWSHDGFLDPPLLENMAALEGVPAALIHGRRDVSGPAVTAWELHRRWPGSTLVIDEQDGHGGTSMVESWSAANARLLDGIAHADRPLTPAVPPGPCAPPHP</sequence>
<comment type="catalytic activity">
    <reaction evidence="1 8">
        <text>Release of N-terminal proline from a peptide.</text>
        <dbReference type="EC" id="3.4.11.5"/>
    </reaction>
</comment>
<dbReference type="RefSeq" id="WP_200503045.1">
    <property type="nucleotide sequence ID" value="NZ_JAEDAJ010000007.1"/>
</dbReference>
<dbReference type="InterPro" id="IPR002410">
    <property type="entry name" value="Peptidase_S33"/>
</dbReference>
<dbReference type="Pfam" id="PF00561">
    <property type="entry name" value="Abhydrolase_1"/>
    <property type="match status" value="1"/>
</dbReference>
<accession>A0ABS1BBU3</accession>
<feature type="region of interest" description="Disordered" evidence="9">
    <location>
        <begin position="217"/>
        <end position="239"/>
    </location>
</feature>
<comment type="caution">
    <text evidence="11">The sequence shown here is derived from an EMBL/GenBank/DDBJ whole genome shotgun (WGS) entry which is preliminary data.</text>
</comment>
<evidence type="ECO:0000313" key="11">
    <source>
        <dbReference type="EMBL" id="MBK0332136.1"/>
    </source>
</evidence>